<name>A0A8H6GQN7_FUSOX</name>
<gene>
    <name evidence="8" type="ORF">HZS61_015939</name>
</gene>
<evidence type="ECO:0000256" key="1">
    <source>
        <dbReference type="ARBA" id="ARBA00004123"/>
    </source>
</evidence>
<evidence type="ECO:0000259" key="7">
    <source>
        <dbReference type="PROSITE" id="PS50048"/>
    </source>
</evidence>
<evidence type="ECO:0000256" key="2">
    <source>
        <dbReference type="ARBA" id="ARBA00022723"/>
    </source>
</evidence>
<dbReference type="GO" id="GO:0005634">
    <property type="term" value="C:nucleus"/>
    <property type="evidence" value="ECO:0007669"/>
    <property type="project" value="UniProtKB-SubCell"/>
</dbReference>
<evidence type="ECO:0000256" key="5">
    <source>
        <dbReference type="ARBA" id="ARBA00023242"/>
    </source>
</evidence>
<feature type="compositionally biased region" description="Polar residues" evidence="6">
    <location>
        <begin position="86"/>
        <end position="107"/>
    </location>
</feature>
<keyword evidence="2" id="KW-0479">Metal-binding</keyword>
<sequence>MSAPRSRQYRRVAQACDNCRRKKIRCPGERPRCSACTRLRQQCSFTEANPISEDTTSRMENRMSSRLEQLEDKLDSLISRVVPPSMQETTPTSTSDRNNRIPSFSSTSPHTALPLISSIPTEVTTRAIDFYFRHIHRQPLWLFGEHPLLPSDTSEELIYAMLALSMTYNTADMPMDNLQSPDSYNKTARRGVMLKIAEGRVTVRCAQALCLLAYHNFILGNIPMAGFDIATVQNMIQLLPGSERSSSGSAISQEKSRLFWSIQYLSSSCGRPVLLPSIPTSIDAPQMLTVETRDSLGSCIPAPKATDSGLRETLVDVWSQSLKVCELWSDVRLYVAKCFEGLAKRPWHPGSDYTRLCSRLLEVEMIWPISLSYNATKFPELSPLEVENNRMDWLPWLRVQMTYHTIHCVLNHPSLYTVMAETPKSRLGGDSFWRASYLKALRHCTWVSRLIRTAEEKNLRLADPFFAQAAAIASTLHLYWTRTNDSQLQASSEHTLDQFIESTDRSTQMATDKSSPAVVRASLIWVLLDVAAPQFPNYHDQSVHGRDVWGGHAATQDEDGLPMSEASSPPTDMRESTAQEWGDYDPAWGY</sequence>
<keyword evidence="3" id="KW-0805">Transcription regulation</keyword>
<dbReference type="Pfam" id="PF00172">
    <property type="entry name" value="Zn_clus"/>
    <property type="match status" value="1"/>
</dbReference>
<feature type="region of interest" description="Disordered" evidence="6">
    <location>
        <begin position="550"/>
        <end position="590"/>
    </location>
</feature>
<feature type="domain" description="Zn(2)-C6 fungal-type" evidence="7">
    <location>
        <begin position="15"/>
        <end position="45"/>
    </location>
</feature>
<comment type="caution">
    <text evidence="8">The sequence shown here is derived from an EMBL/GenBank/DDBJ whole genome shotgun (WGS) entry which is preliminary data.</text>
</comment>
<comment type="subcellular location">
    <subcellularLocation>
        <location evidence="1">Nucleus</location>
    </subcellularLocation>
</comment>
<organism evidence="8 9">
    <name type="scientific">Fusarium oxysporum f. sp. conglutinans</name>
    <dbReference type="NCBI Taxonomy" id="100902"/>
    <lineage>
        <taxon>Eukaryota</taxon>
        <taxon>Fungi</taxon>
        <taxon>Dikarya</taxon>
        <taxon>Ascomycota</taxon>
        <taxon>Pezizomycotina</taxon>
        <taxon>Sordariomycetes</taxon>
        <taxon>Hypocreomycetidae</taxon>
        <taxon>Hypocreales</taxon>
        <taxon>Nectriaceae</taxon>
        <taxon>Fusarium</taxon>
        <taxon>Fusarium oxysporum species complex</taxon>
    </lineage>
</organism>
<keyword evidence="4" id="KW-0804">Transcription</keyword>
<dbReference type="EMBL" id="JACDXP010000007">
    <property type="protein sequence ID" value="KAF6521681.1"/>
    <property type="molecule type" value="Genomic_DNA"/>
</dbReference>
<dbReference type="SMART" id="SM00066">
    <property type="entry name" value="GAL4"/>
    <property type="match status" value="1"/>
</dbReference>
<dbReference type="SUPFAM" id="SSF57701">
    <property type="entry name" value="Zn2/Cys6 DNA-binding domain"/>
    <property type="match status" value="1"/>
</dbReference>
<dbReference type="CDD" id="cd12148">
    <property type="entry name" value="fungal_TF_MHR"/>
    <property type="match status" value="1"/>
</dbReference>
<dbReference type="PROSITE" id="PS50048">
    <property type="entry name" value="ZN2_CY6_FUNGAL_2"/>
    <property type="match status" value="1"/>
</dbReference>
<reference evidence="8 9" key="1">
    <citation type="journal article" date="2020" name="bioRxiv">
        <title>A chromosome-scale genome assembly for the Fusarium oxysporum strain Fo5176 to establish a model Arabidopsis-fungal pathosystem.</title>
        <authorList>
            <person name="Fokkens L."/>
            <person name="Guo L."/>
            <person name="Dora S."/>
            <person name="Wang B."/>
            <person name="Ye K."/>
            <person name="Sanchez-Rodriguez C."/>
            <person name="Croll D."/>
        </authorList>
    </citation>
    <scope>NUCLEOTIDE SEQUENCE [LARGE SCALE GENOMIC DNA]</scope>
    <source>
        <strain evidence="8 9">Fo5176</strain>
    </source>
</reference>
<dbReference type="Gene3D" id="4.10.240.10">
    <property type="entry name" value="Zn(2)-C6 fungal-type DNA-binding domain"/>
    <property type="match status" value="1"/>
</dbReference>
<keyword evidence="5" id="KW-0539">Nucleus</keyword>
<dbReference type="InterPro" id="IPR036864">
    <property type="entry name" value="Zn2-C6_fun-type_DNA-bd_sf"/>
</dbReference>
<evidence type="ECO:0000256" key="4">
    <source>
        <dbReference type="ARBA" id="ARBA00023163"/>
    </source>
</evidence>
<dbReference type="InterPro" id="IPR050815">
    <property type="entry name" value="TF_fung"/>
</dbReference>
<dbReference type="CDD" id="cd00067">
    <property type="entry name" value="GAL4"/>
    <property type="match status" value="1"/>
</dbReference>
<protein>
    <recommendedName>
        <fullName evidence="7">Zn(2)-C6 fungal-type domain-containing protein</fullName>
    </recommendedName>
</protein>
<dbReference type="GO" id="GO:0000981">
    <property type="term" value="F:DNA-binding transcription factor activity, RNA polymerase II-specific"/>
    <property type="evidence" value="ECO:0007669"/>
    <property type="project" value="InterPro"/>
</dbReference>
<proteinExistence type="predicted"/>
<dbReference type="PROSITE" id="PS00463">
    <property type="entry name" value="ZN2_CY6_FUNGAL_1"/>
    <property type="match status" value="1"/>
</dbReference>
<evidence type="ECO:0000313" key="8">
    <source>
        <dbReference type="EMBL" id="KAF6521681.1"/>
    </source>
</evidence>
<dbReference type="GO" id="GO:0008270">
    <property type="term" value="F:zinc ion binding"/>
    <property type="evidence" value="ECO:0007669"/>
    <property type="project" value="InterPro"/>
</dbReference>
<dbReference type="PANTHER" id="PTHR47338">
    <property type="entry name" value="ZN(II)2CYS6 TRANSCRIPTION FACTOR (EUROFUNG)-RELATED"/>
    <property type="match status" value="1"/>
</dbReference>
<evidence type="ECO:0000313" key="9">
    <source>
        <dbReference type="Proteomes" id="UP000593570"/>
    </source>
</evidence>
<dbReference type="InterPro" id="IPR001138">
    <property type="entry name" value="Zn2Cys6_DnaBD"/>
</dbReference>
<evidence type="ECO:0000256" key="6">
    <source>
        <dbReference type="SAM" id="MobiDB-lite"/>
    </source>
</evidence>
<evidence type="ECO:0000256" key="3">
    <source>
        <dbReference type="ARBA" id="ARBA00023015"/>
    </source>
</evidence>
<dbReference type="PANTHER" id="PTHR47338:SF6">
    <property type="entry name" value="ZN(II)2CYS6 TRANSCRIPTION FACTOR (EUROFUNG)"/>
    <property type="match status" value="1"/>
</dbReference>
<feature type="region of interest" description="Disordered" evidence="6">
    <location>
        <begin position="83"/>
        <end position="107"/>
    </location>
</feature>
<accession>A0A8H6GQN7</accession>
<dbReference type="Proteomes" id="UP000593570">
    <property type="component" value="Unassembled WGS sequence"/>
</dbReference>
<dbReference type="AlphaFoldDB" id="A0A8H6GQN7"/>